<name>A0A699RED8_TANCI</name>
<gene>
    <name evidence="1" type="ORF">Tci_854332</name>
</gene>
<reference evidence="1" key="1">
    <citation type="journal article" date="2019" name="Sci. Rep.">
        <title>Draft genome of Tanacetum cinerariifolium, the natural source of mosquito coil.</title>
        <authorList>
            <person name="Yamashiro T."/>
            <person name="Shiraishi A."/>
            <person name="Satake H."/>
            <person name="Nakayama K."/>
        </authorList>
    </citation>
    <scope>NUCLEOTIDE SEQUENCE</scope>
</reference>
<comment type="caution">
    <text evidence="1">The sequence shown here is derived from an EMBL/GenBank/DDBJ whole genome shotgun (WGS) entry which is preliminary data.</text>
</comment>
<protein>
    <submittedName>
        <fullName evidence="1">Uncharacterized protein</fullName>
    </submittedName>
</protein>
<evidence type="ECO:0000313" key="1">
    <source>
        <dbReference type="EMBL" id="GFC82362.1"/>
    </source>
</evidence>
<sequence>KSGFEKVMKTEESSLTGSIDSLPLSEVTSHSCGIGTRFLVLDSATLFVTKVVLKCSYPILNECSGSLMEGFVLFGFIEGGGDGSSLNNLSRKRISSSISNSEFSTPIGIESS</sequence>
<accession>A0A699RED8</accession>
<dbReference type="AlphaFoldDB" id="A0A699RED8"/>
<proteinExistence type="predicted"/>
<dbReference type="EMBL" id="BKCJ011084114">
    <property type="protein sequence ID" value="GFC82362.1"/>
    <property type="molecule type" value="Genomic_DNA"/>
</dbReference>
<feature type="non-terminal residue" evidence="1">
    <location>
        <position position="1"/>
    </location>
</feature>
<organism evidence="1">
    <name type="scientific">Tanacetum cinerariifolium</name>
    <name type="common">Dalmatian daisy</name>
    <name type="synonym">Chrysanthemum cinerariifolium</name>
    <dbReference type="NCBI Taxonomy" id="118510"/>
    <lineage>
        <taxon>Eukaryota</taxon>
        <taxon>Viridiplantae</taxon>
        <taxon>Streptophyta</taxon>
        <taxon>Embryophyta</taxon>
        <taxon>Tracheophyta</taxon>
        <taxon>Spermatophyta</taxon>
        <taxon>Magnoliopsida</taxon>
        <taxon>eudicotyledons</taxon>
        <taxon>Gunneridae</taxon>
        <taxon>Pentapetalae</taxon>
        <taxon>asterids</taxon>
        <taxon>campanulids</taxon>
        <taxon>Asterales</taxon>
        <taxon>Asteraceae</taxon>
        <taxon>Asteroideae</taxon>
        <taxon>Anthemideae</taxon>
        <taxon>Anthemidinae</taxon>
        <taxon>Tanacetum</taxon>
    </lineage>
</organism>